<proteinExistence type="predicted"/>
<evidence type="ECO:0000259" key="1">
    <source>
        <dbReference type="Pfam" id="PF12937"/>
    </source>
</evidence>
<dbReference type="SUPFAM" id="SSF81383">
    <property type="entry name" value="F-box domain"/>
    <property type="match status" value="1"/>
</dbReference>
<dbReference type="VEuPathDB" id="FungiDB:BD410DRAFT_828895"/>
<feature type="domain" description="F-box" evidence="1">
    <location>
        <begin position="77"/>
        <end position="131"/>
    </location>
</feature>
<dbReference type="Pfam" id="PF12937">
    <property type="entry name" value="F-box-like"/>
    <property type="match status" value="1"/>
</dbReference>
<keyword evidence="3" id="KW-1185">Reference proteome</keyword>
<dbReference type="AlphaFoldDB" id="A0A4Y7Q3C2"/>
<reference evidence="2 3" key="1">
    <citation type="submission" date="2018-06" db="EMBL/GenBank/DDBJ databases">
        <title>A transcriptomic atlas of mushroom development highlights an independent origin of complex multicellularity.</title>
        <authorList>
            <consortium name="DOE Joint Genome Institute"/>
            <person name="Krizsan K."/>
            <person name="Almasi E."/>
            <person name="Merenyi Z."/>
            <person name="Sahu N."/>
            <person name="Viragh M."/>
            <person name="Koszo T."/>
            <person name="Mondo S."/>
            <person name="Kiss B."/>
            <person name="Balint B."/>
            <person name="Kues U."/>
            <person name="Barry K."/>
            <person name="Hegedus J.C."/>
            <person name="Henrissat B."/>
            <person name="Johnson J."/>
            <person name="Lipzen A."/>
            <person name="Ohm R."/>
            <person name="Nagy I."/>
            <person name="Pangilinan J."/>
            <person name="Yan J."/>
            <person name="Xiong Y."/>
            <person name="Grigoriev I.V."/>
            <person name="Hibbett D.S."/>
            <person name="Nagy L.G."/>
        </authorList>
    </citation>
    <scope>NUCLEOTIDE SEQUENCE [LARGE SCALE GENOMIC DNA]</scope>
    <source>
        <strain evidence="2 3">SZMC22713</strain>
    </source>
</reference>
<accession>A0A4Y7Q3C2</accession>
<dbReference type="InterPro" id="IPR001810">
    <property type="entry name" value="F-box_dom"/>
</dbReference>
<gene>
    <name evidence="2" type="ORF">BD410DRAFT_828895</name>
</gene>
<organism evidence="2 3">
    <name type="scientific">Rickenella mellea</name>
    <dbReference type="NCBI Taxonomy" id="50990"/>
    <lineage>
        <taxon>Eukaryota</taxon>
        <taxon>Fungi</taxon>
        <taxon>Dikarya</taxon>
        <taxon>Basidiomycota</taxon>
        <taxon>Agaricomycotina</taxon>
        <taxon>Agaricomycetes</taxon>
        <taxon>Hymenochaetales</taxon>
        <taxon>Rickenellaceae</taxon>
        <taxon>Rickenella</taxon>
    </lineage>
</organism>
<dbReference type="OrthoDB" id="2269034at2759"/>
<evidence type="ECO:0000313" key="3">
    <source>
        <dbReference type="Proteomes" id="UP000294933"/>
    </source>
</evidence>
<dbReference type="STRING" id="50990.A0A4Y7Q3C2"/>
<dbReference type="InterPro" id="IPR036047">
    <property type="entry name" value="F-box-like_dom_sf"/>
</dbReference>
<evidence type="ECO:0000313" key="2">
    <source>
        <dbReference type="EMBL" id="TDL21642.1"/>
    </source>
</evidence>
<dbReference type="EMBL" id="ML170179">
    <property type="protein sequence ID" value="TDL21642.1"/>
    <property type="molecule type" value="Genomic_DNA"/>
</dbReference>
<sequence>MVLVLVLVLVHSEAVVVEHLLTKFLSFTLKYEESGKGEGFERHSRQDEFTAGSNSYTIRTVKPMIPARIRCRIFKHINKLPVELLVEIFLWCNPIGTFPLPSRDRAPILLGRVCRLWRSVSLNTPQLWAHTTIEDIRPHNLPIIRNAPVLDEWLRRSGNCPLSITVNKHRRDLDCNALSLKLQAEVHRWKSERHQ</sequence>
<name>A0A4Y7Q3C2_9AGAM</name>
<dbReference type="Proteomes" id="UP000294933">
    <property type="component" value="Unassembled WGS sequence"/>
</dbReference>
<protein>
    <recommendedName>
        <fullName evidence="1">F-box domain-containing protein</fullName>
    </recommendedName>
</protein>
<dbReference type="Gene3D" id="1.20.1280.50">
    <property type="match status" value="1"/>
</dbReference>